<proteinExistence type="predicted"/>
<evidence type="ECO:0000313" key="1">
    <source>
        <dbReference type="EMBL" id="MCF6139217.1"/>
    </source>
</evidence>
<dbReference type="Gene3D" id="3.40.50.1820">
    <property type="entry name" value="alpha/beta hydrolase"/>
    <property type="match status" value="1"/>
</dbReference>
<dbReference type="PANTHER" id="PTHR37946:SF1">
    <property type="entry name" value="SLL1969 PROTEIN"/>
    <property type="match status" value="1"/>
</dbReference>
<reference evidence="1 2" key="1">
    <citation type="submission" date="2022-01" db="EMBL/GenBank/DDBJ databases">
        <title>Alkalihalobacillus sp. EGI L200015, a novel bacterium isolated from a salt lake sediment.</title>
        <authorList>
            <person name="Gao L."/>
            <person name="Fang B.-Z."/>
            <person name="Li W.-J."/>
        </authorList>
    </citation>
    <scope>NUCLEOTIDE SEQUENCE [LARGE SCALE GENOMIC DNA]</scope>
    <source>
        <strain evidence="1 2">KCTC 12718</strain>
    </source>
</reference>
<dbReference type="Proteomes" id="UP001649381">
    <property type="component" value="Unassembled WGS sequence"/>
</dbReference>
<name>A0ABS9H2P3_9BACL</name>
<protein>
    <submittedName>
        <fullName evidence="1">Acetyltransferase</fullName>
    </submittedName>
</protein>
<gene>
    <name evidence="1" type="ORF">L2716_15890</name>
</gene>
<dbReference type="PANTHER" id="PTHR37946">
    <property type="entry name" value="SLL1969 PROTEIN"/>
    <property type="match status" value="1"/>
</dbReference>
<dbReference type="Pfam" id="PF02450">
    <property type="entry name" value="LCAT"/>
    <property type="match status" value="1"/>
</dbReference>
<organism evidence="1 2">
    <name type="scientific">Pseudalkalibacillus berkeleyi</name>
    <dbReference type="NCBI Taxonomy" id="1069813"/>
    <lineage>
        <taxon>Bacteria</taxon>
        <taxon>Bacillati</taxon>
        <taxon>Bacillota</taxon>
        <taxon>Bacilli</taxon>
        <taxon>Bacillales</taxon>
        <taxon>Fictibacillaceae</taxon>
        <taxon>Pseudalkalibacillus</taxon>
    </lineage>
</organism>
<dbReference type="InterPro" id="IPR029058">
    <property type="entry name" value="AB_hydrolase_fold"/>
</dbReference>
<comment type="caution">
    <text evidence="1">The sequence shown here is derived from an EMBL/GenBank/DDBJ whole genome shotgun (WGS) entry which is preliminary data.</text>
</comment>
<accession>A0ABS9H2P3</accession>
<dbReference type="SUPFAM" id="SSF53474">
    <property type="entry name" value="alpha/beta-Hydrolases"/>
    <property type="match status" value="1"/>
</dbReference>
<dbReference type="InterPro" id="IPR003386">
    <property type="entry name" value="LACT/PDAT_acylTrfase"/>
</dbReference>
<evidence type="ECO:0000313" key="2">
    <source>
        <dbReference type="Proteomes" id="UP001649381"/>
    </source>
</evidence>
<dbReference type="EMBL" id="JAKIJS010000002">
    <property type="protein sequence ID" value="MCF6139217.1"/>
    <property type="molecule type" value="Genomic_DNA"/>
</dbReference>
<sequence length="297" mass="33713">MSNTIVPGTGDWSFGLAGMVYEPFILTLETMGYRRNHNLFICFYDWSQRIEHSSSHYLLKTIAQAKEKTGSNQVNIVCHSMGGLVSRAYVQSTTYKNDVDKLVILCTPNAGSPPNYSYWTGGELPLSTSGKFNFVHFYMKMYLTYLSKRYKSNKIEVIHTHFKGLQDIMPSVDYGNYLIMNNNGDRTFVDYFGMKSQNKWLDQLNANRDIIQNRNIDVTLIAGTEEETIKYLEVVSSQSIIQWADGKVIGGAYTNIGDGDAVLDSVFLLDGDQYTVEGTHIETLYKSESILRSKLRQ</sequence>
<keyword evidence="2" id="KW-1185">Reference proteome</keyword>